<name>A0A517YXB5_9BACT</name>
<organism evidence="2 3">
    <name type="scientific">Poriferisphaera corsica</name>
    <dbReference type="NCBI Taxonomy" id="2528020"/>
    <lineage>
        <taxon>Bacteria</taxon>
        <taxon>Pseudomonadati</taxon>
        <taxon>Planctomycetota</taxon>
        <taxon>Phycisphaerae</taxon>
        <taxon>Phycisphaerales</taxon>
        <taxon>Phycisphaeraceae</taxon>
        <taxon>Poriferisphaera</taxon>
    </lineage>
</organism>
<proteinExistence type="predicted"/>
<sequence precursor="true">MRRTKSCGRALCTFMAVITLSACASTDSMDEDPKEQTTRDPNQIHPVVFKQFTDEVAEELKTQINEAPLVTDSENSFVIVFEQFINKTETIPLNDFEYFTKRLRTDLDDPFSKNKVTFADKMPTSVQIKDTTIYSLNCELSRTRYVKTNLYFLKYQLVDPQTKETVFTGQTINQKINTR</sequence>
<evidence type="ECO:0000313" key="3">
    <source>
        <dbReference type="Proteomes" id="UP000317369"/>
    </source>
</evidence>
<dbReference type="KEGG" id="pcor:KS4_29330"/>
<dbReference type="Proteomes" id="UP000317369">
    <property type="component" value="Chromosome"/>
</dbReference>
<evidence type="ECO:0008006" key="4">
    <source>
        <dbReference type="Google" id="ProtNLM"/>
    </source>
</evidence>
<dbReference type="AlphaFoldDB" id="A0A517YXB5"/>
<dbReference type="EMBL" id="CP036425">
    <property type="protein sequence ID" value="QDU34857.1"/>
    <property type="molecule type" value="Genomic_DNA"/>
</dbReference>
<accession>A0A517YXB5</accession>
<gene>
    <name evidence="2" type="ORF">KS4_29330</name>
</gene>
<evidence type="ECO:0000256" key="1">
    <source>
        <dbReference type="SAM" id="SignalP"/>
    </source>
</evidence>
<keyword evidence="3" id="KW-1185">Reference proteome</keyword>
<protein>
    <recommendedName>
        <fullName evidence="4">Lipoprotein</fullName>
    </recommendedName>
</protein>
<keyword evidence="1" id="KW-0732">Signal</keyword>
<dbReference type="PROSITE" id="PS51257">
    <property type="entry name" value="PROKAR_LIPOPROTEIN"/>
    <property type="match status" value="1"/>
</dbReference>
<feature type="signal peptide" evidence="1">
    <location>
        <begin position="1"/>
        <end position="24"/>
    </location>
</feature>
<dbReference type="RefSeq" id="WP_145079290.1">
    <property type="nucleotide sequence ID" value="NZ_CP036425.1"/>
</dbReference>
<feature type="chain" id="PRO_5022200114" description="Lipoprotein" evidence="1">
    <location>
        <begin position="25"/>
        <end position="179"/>
    </location>
</feature>
<reference evidence="2 3" key="1">
    <citation type="submission" date="2019-02" db="EMBL/GenBank/DDBJ databases">
        <title>Deep-cultivation of Planctomycetes and their phenomic and genomic characterization uncovers novel biology.</title>
        <authorList>
            <person name="Wiegand S."/>
            <person name="Jogler M."/>
            <person name="Boedeker C."/>
            <person name="Pinto D."/>
            <person name="Vollmers J."/>
            <person name="Rivas-Marin E."/>
            <person name="Kohn T."/>
            <person name="Peeters S.H."/>
            <person name="Heuer A."/>
            <person name="Rast P."/>
            <person name="Oberbeckmann S."/>
            <person name="Bunk B."/>
            <person name="Jeske O."/>
            <person name="Meyerdierks A."/>
            <person name="Storesund J.E."/>
            <person name="Kallscheuer N."/>
            <person name="Luecker S."/>
            <person name="Lage O.M."/>
            <person name="Pohl T."/>
            <person name="Merkel B.J."/>
            <person name="Hornburger P."/>
            <person name="Mueller R.-W."/>
            <person name="Bruemmer F."/>
            <person name="Labrenz M."/>
            <person name="Spormann A.M."/>
            <person name="Op den Camp H."/>
            <person name="Overmann J."/>
            <person name="Amann R."/>
            <person name="Jetten M.S.M."/>
            <person name="Mascher T."/>
            <person name="Medema M.H."/>
            <person name="Devos D.P."/>
            <person name="Kaster A.-K."/>
            <person name="Ovreas L."/>
            <person name="Rohde M."/>
            <person name="Galperin M.Y."/>
            <person name="Jogler C."/>
        </authorList>
    </citation>
    <scope>NUCLEOTIDE SEQUENCE [LARGE SCALE GENOMIC DNA]</scope>
    <source>
        <strain evidence="2 3">KS4</strain>
    </source>
</reference>
<evidence type="ECO:0000313" key="2">
    <source>
        <dbReference type="EMBL" id="QDU34857.1"/>
    </source>
</evidence>